<protein>
    <recommendedName>
        <fullName evidence="10">CypX Cytochrome P450</fullName>
    </recommendedName>
</protein>
<dbReference type="EMBL" id="GL533496">
    <property type="protein sequence ID" value="EFQ94123.1"/>
    <property type="molecule type" value="Genomic_DNA"/>
</dbReference>
<dbReference type="PANTHER" id="PTHR46206:SF9">
    <property type="entry name" value="CYTOCHROME P450"/>
    <property type="match status" value="1"/>
</dbReference>
<dbReference type="InterPro" id="IPR036396">
    <property type="entry name" value="Cyt_P450_sf"/>
</dbReference>
<dbReference type="GO" id="GO:0016705">
    <property type="term" value="F:oxidoreductase activity, acting on paired donors, with incorporation or reduction of molecular oxygen"/>
    <property type="evidence" value="ECO:0007669"/>
    <property type="project" value="InterPro"/>
</dbReference>
<organism evidence="9">
    <name type="scientific">Pyrenophora teres f. teres (strain 0-1)</name>
    <name type="common">Barley net blotch fungus</name>
    <name type="synonym">Drechslera teres f. teres</name>
    <dbReference type="NCBI Taxonomy" id="861557"/>
    <lineage>
        <taxon>Eukaryota</taxon>
        <taxon>Fungi</taxon>
        <taxon>Dikarya</taxon>
        <taxon>Ascomycota</taxon>
        <taxon>Pezizomycotina</taxon>
        <taxon>Dothideomycetes</taxon>
        <taxon>Pleosporomycetidae</taxon>
        <taxon>Pleosporales</taxon>
        <taxon>Pleosporineae</taxon>
        <taxon>Pleosporaceae</taxon>
        <taxon>Pyrenophora</taxon>
    </lineage>
</organism>
<sequence>MPPEDTLLGWMLDNGTDVEIELTRITHMQLLLMLASIHITTMTAANFLFDLCTHVEWMPVLRKEIEDVIAEYGPVGSRPDIPARVWLSKLEKMDSFLVESQRLEPATQLKPMRAVLQDVTLKDGTRLPRGTLIAWTGHQHVHDPAVNPDPYVFDPMRSYRKRYANDKAEYNKYVAGQNELTNLAFGYGNQACPGRYFAVNEIKLMLSRLVMECEWKLPNGTTRPQSYGIEENYFLQPHCKIMMRSRKVE</sequence>
<evidence type="ECO:0000256" key="5">
    <source>
        <dbReference type="ARBA" id="ARBA00023002"/>
    </source>
</evidence>
<dbReference type="PANTHER" id="PTHR46206">
    <property type="entry name" value="CYTOCHROME P450"/>
    <property type="match status" value="1"/>
</dbReference>
<feature type="binding site" description="axial binding residue" evidence="7">
    <location>
        <position position="192"/>
    </location>
    <ligand>
        <name>heme</name>
        <dbReference type="ChEBI" id="CHEBI:30413"/>
    </ligand>
    <ligandPart>
        <name>Fe</name>
        <dbReference type="ChEBI" id="CHEBI:18248"/>
    </ligandPart>
</feature>
<name>E3RJF7_PYRTT</name>
<dbReference type="CDD" id="cd11041">
    <property type="entry name" value="CYP503A1-like"/>
    <property type="match status" value="1"/>
</dbReference>
<gene>
    <name evidence="8" type="ORF">PTT_08281</name>
</gene>
<evidence type="ECO:0000256" key="1">
    <source>
        <dbReference type="ARBA" id="ARBA00001971"/>
    </source>
</evidence>
<dbReference type="GO" id="GO:0005506">
    <property type="term" value="F:iron ion binding"/>
    <property type="evidence" value="ECO:0007669"/>
    <property type="project" value="InterPro"/>
</dbReference>
<keyword evidence="4 7" id="KW-0479">Metal-binding</keyword>
<keyword evidence="9" id="KW-1185">Reference proteome</keyword>
<evidence type="ECO:0000256" key="4">
    <source>
        <dbReference type="ARBA" id="ARBA00022723"/>
    </source>
</evidence>
<dbReference type="PRINTS" id="PR00465">
    <property type="entry name" value="EP450IV"/>
</dbReference>
<evidence type="ECO:0000256" key="6">
    <source>
        <dbReference type="ARBA" id="ARBA00023004"/>
    </source>
</evidence>
<proteinExistence type="inferred from homology"/>
<comment type="similarity">
    <text evidence="3">Belongs to the cytochrome P450 family.</text>
</comment>
<dbReference type="Proteomes" id="UP000001067">
    <property type="component" value="Unassembled WGS sequence"/>
</dbReference>
<dbReference type="KEGG" id="pte:PTT_08281"/>
<evidence type="ECO:0000256" key="2">
    <source>
        <dbReference type="ARBA" id="ARBA00004685"/>
    </source>
</evidence>
<evidence type="ECO:0000256" key="3">
    <source>
        <dbReference type="ARBA" id="ARBA00010617"/>
    </source>
</evidence>
<comment type="pathway">
    <text evidence="2">Mycotoxin biosynthesis.</text>
</comment>
<evidence type="ECO:0000313" key="9">
    <source>
        <dbReference type="Proteomes" id="UP000001067"/>
    </source>
</evidence>
<evidence type="ECO:0008006" key="10">
    <source>
        <dbReference type="Google" id="ProtNLM"/>
    </source>
</evidence>
<dbReference type="AlphaFoldDB" id="E3RJF7"/>
<dbReference type="Pfam" id="PF00067">
    <property type="entry name" value="p450"/>
    <property type="match status" value="1"/>
</dbReference>
<evidence type="ECO:0000313" key="8">
    <source>
        <dbReference type="EMBL" id="EFQ94123.1"/>
    </source>
</evidence>
<evidence type="ECO:0000256" key="7">
    <source>
        <dbReference type="PIRSR" id="PIRSR602403-1"/>
    </source>
</evidence>
<dbReference type="eggNOG" id="KOG0156">
    <property type="taxonomic scope" value="Eukaryota"/>
</dbReference>
<dbReference type="InterPro" id="IPR002403">
    <property type="entry name" value="Cyt_P450_E_grp-IV"/>
</dbReference>
<keyword evidence="6 7" id="KW-0408">Iron</keyword>
<dbReference type="SUPFAM" id="SSF48264">
    <property type="entry name" value="Cytochrome P450"/>
    <property type="match status" value="1"/>
</dbReference>
<dbReference type="InterPro" id="IPR001128">
    <property type="entry name" value="Cyt_P450"/>
</dbReference>
<dbReference type="Gene3D" id="1.10.630.10">
    <property type="entry name" value="Cytochrome P450"/>
    <property type="match status" value="1"/>
</dbReference>
<keyword evidence="5" id="KW-0560">Oxidoreductase</keyword>
<dbReference type="GO" id="GO:0020037">
    <property type="term" value="F:heme binding"/>
    <property type="evidence" value="ECO:0007669"/>
    <property type="project" value="InterPro"/>
</dbReference>
<keyword evidence="7" id="KW-0349">Heme</keyword>
<reference evidence="8 9" key="1">
    <citation type="journal article" date="2010" name="Genome Biol.">
        <title>A first genome assembly of the barley fungal pathogen Pyrenophora teres f. teres.</title>
        <authorList>
            <person name="Ellwood S.R."/>
            <person name="Liu Z."/>
            <person name="Syme R.A."/>
            <person name="Lai Z."/>
            <person name="Hane J.K."/>
            <person name="Keiper F."/>
            <person name="Moffat C.S."/>
            <person name="Oliver R.P."/>
            <person name="Friesen T.L."/>
        </authorList>
    </citation>
    <scope>NUCLEOTIDE SEQUENCE [LARGE SCALE GENOMIC DNA]</scope>
    <source>
        <strain evidence="8 9">0-1</strain>
    </source>
</reference>
<dbReference type="OrthoDB" id="1844152at2759"/>
<accession>E3RJF7</accession>
<dbReference type="HOGENOM" id="CLU_022195_1_2_1"/>
<comment type="cofactor">
    <cofactor evidence="1 7">
        <name>heme</name>
        <dbReference type="ChEBI" id="CHEBI:30413"/>
    </cofactor>
</comment>
<dbReference type="GO" id="GO:0004497">
    <property type="term" value="F:monooxygenase activity"/>
    <property type="evidence" value="ECO:0007669"/>
    <property type="project" value="InterPro"/>
</dbReference>